<feature type="domain" description="C2H2-type" evidence="3">
    <location>
        <begin position="42"/>
        <end position="65"/>
    </location>
</feature>
<feature type="compositionally biased region" description="Polar residues" evidence="2">
    <location>
        <begin position="374"/>
        <end position="383"/>
    </location>
</feature>
<evidence type="ECO:0000313" key="4">
    <source>
        <dbReference type="EMBL" id="KNC85378.1"/>
    </source>
</evidence>
<dbReference type="EMBL" id="KQ241705">
    <property type="protein sequence ID" value="KNC85378.1"/>
    <property type="molecule type" value="Genomic_DNA"/>
</dbReference>
<accession>A0A0L0GAT2</accession>
<feature type="region of interest" description="Disordered" evidence="2">
    <location>
        <begin position="97"/>
        <end position="117"/>
    </location>
</feature>
<keyword evidence="1" id="KW-0863">Zinc-finger</keyword>
<feature type="compositionally biased region" description="Low complexity" evidence="2">
    <location>
        <begin position="384"/>
        <end position="395"/>
    </location>
</feature>
<reference evidence="4 5" key="1">
    <citation type="submission" date="2011-02" db="EMBL/GenBank/DDBJ databases">
        <title>The Genome Sequence of Sphaeroforma arctica JP610.</title>
        <authorList>
            <consortium name="The Broad Institute Genome Sequencing Platform"/>
            <person name="Russ C."/>
            <person name="Cuomo C."/>
            <person name="Young S.K."/>
            <person name="Zeng Q."/>
            <person name="Gargeya S."/>
            <person name="Alvarado L."/>
            <person name="Berlin A."/>
            <person name="Chapman S.B."/>
            <person name="Chen Z."/>
            <person name="Freedman E."/>
            <person name="Gellesch M."/>
            <person name="Goldberg J."/>
            <person name="Griggs A."/>
            <person name="Gujja S."/>
            <person name="Heilman E."/>
            <person name="Heiman D."/>
            <person name="Howarth C."/>
            <person name="Mehta T."/>
            <person name="Neiman D."/>
            <person name="Pearson M."/>
            <person name="Roberts A."/>
            <person name="Saif S."/>
            <person name="Shea T."/>
            <person name="Shenoy N."/>
            <person name="Sisk P."/>
            <person name="Stolte C."/>
            <person name="Sykes S."/>
            <person name="White J."/>
            <person name="Yandava C."/>
            <person name="Burger G."/>
            <person name="Gray M.W."/>
            <person name="Holland P.W.H."/>
            <person name="King N."/>
            <person name="Lang F.B.F."/>
            <person name="Roger A.J."/>
            <person name="Ruiz-Trillo I."/>
            <person name="Haas B."/>
            <person name="Nusbaum C."/>
            <person name="Birren B."/>
        </authorList>
    </citation>
    <scope>NUCLEOTIDE SEQUENCE [LARGE SCALE GENOMIC DNA]</scope>
    <source>
        <strain evidence="4 5">JP610</strain>
    </source>
</reference>
<name>A0A0L0GAT2_9EUKA</name>
<feature type="region of interest" description="Disordered" evidence="2">
    <location>
        <begin position="1"/>
        <end position="34"/>
    </location>
</feature>
<sequence>MPPSLEKYSNPNDKHDLKKDKSKSTTPKKRVRRSYEQLNRNVKCEYCDRSYASEHSMHQHIRLKHIAPSVALRPLANTVLLPKVDHEDDMVFRKVTPADVSHPTPNDSRGDPMASSNYTMRHGFTDPASSYSMYDRYQGGHRYPEYLQDIAVHASQNRSHPYSPHIYYNRSRRFPPRVQNSAHPPRNHSNDALPWRSINQSFRERREDDFNTTMNQIPFSQSLSGHHIRRSYDQATDRHAMGDDRYLGYTASDGTFPRCNSGPSISARQHSLRYQQRRPTSNDDWAVDTNPRVWEDPEYVGLRKVPNMHTRTVVQSATGDDVAEPSKIPPGPSDQIPPGPSDQISKGCSNAESALLKLKNILNGLSGASDASYARTNSSKSTAQRQQQQQQFLQQHPRSNPKRERKTVETLTSSTLNAQIQIGATPTSNTNADMLANFLKDNALLSQESSDFSSLAETMAKTESSGTSTSDIGTDAFATYFSQVQYDTEASNLCDITKPYLNSR</sequence>
<evidence type="ECO:0000313" key="5">
    <source>
        <dbReference type="Proteomes" id="UP000054560"/>
    </source>
</evidence>
<dbReference type="PROSITE" id="PS50157">
    <property type="entry name" value="ZINC_FINGER_C2H2_2"/>
    <property type="match status" value="1"/>
</dbReference>
<feature type="region of interest" description="Disordered" evidence="2">
    <location>
        <begin position="315"/>
        <end position="347"/>
    </location>
</feature>
<feature type="region of interest" description="Disordered" evidence="2">
    <location>
        <begin position="370"/>
        <end position="405"/>
    </location>
</feature>
<protein>
    <recommendedName>
        <fullName evidence="3">C2H2-type domain-containing protein</fullName>
    </recommendedName>
</protein>
<gene>
    <name evidence="4" type="ORF">SARC_02436</name>
</gene>
<dbReference type="RefSeq" id="XP_014159280.1">
    <property type="nucleotide sequence ID" value="XM_014303805.1"/>
</dbReference>
<evidence type="ECO:0000259" key="3">
    <source>
        <dbReference type="PROSITE" id="PS50157"/>
    </source>
</evidence>
<proteinExistence type="predicted"/>
<dbReference type="InterPro" id="IPR013087">
    <property type="entry name" value="Znf_C2H2_type"/>
</dbReference>
<feature type="compositionally biased region" description="Pro residues" evidence="2">
    <location>
        <begin position="327"/>
        <end position="340"/>
    </location>
</feature>
<evidence type="ECO:0000256" key="2">
    <source>
        <dbReference type="SAM" id="MobiDB-lite"/>
    </source>
</evidence>
<keyword evidence="1" id="KW-0479">Metal-binding</keyword>
<organism evidence="4 5">
    <name type="scientific">Sphaeroforma arctica JP610</name>
    <dbReference type="NCBI Taxonomy" id="667725"/>
    <lineage>
        <taxon>Eukaryota</taxon>
        <taxon>Ichthyosporea</taxon>
        <taxon>Ichthyophonida</taxon>
        <taxon>Sphaeroforma</taxon>
    </lineage>
</organism>
<dbReference type="GeneID" id="25902940"/>
<dbReference type="OrthoDB" id="21530at2759"/>
<evidence type="ECO:0000256" key="1">
    <source>
        <dbReference type="PROSITE-ProRule" id="PRU00042"/>
    </source>
</evidence>
<dbReference type="GO" id="GO:0008270">
    <property type="term" value="F:zinc ion binding"/>
    <property type="evidence" value="ECO:0007669"/>
    <property type="project" value="UniProtKB-KW"/>
</dbReference>
<dbReference type="Proteomes" id="UP000054560">
    <property type="component" value="Unassembled WGS sequence"/>
</dbReference>
<dbReference type="AlphaFoldDB" id="A0A0L0GAT2"/>
<dbReference type="PROSITE" id="PS00028">
    <property type="entry name" value="ZINC_FINGER_C2H2_1"/>
    <property type="match status" value="1"/>
</dbReference>
<feature type="compositionally biased region" description="Basic and acidic residues" evidence="2">
    <location>
        <begin position="12"/>
        <end position="23"/>
    </location>
</feature>
<keyword evidence="5" id="KW-1185">Reference proteome</keyword>
<keyword evidence="1" id="KW-0862">Zinc</keyword>